<dbReference type="GO" id="GO:0005737">
    <property type="term" value="C:cytoplasm"/>
    <property type="evidence" value="ECO:0007669"/>
    <property type="project" value="TreeGrafter"/>
</dbReference>
<dbReference type="GO" id="GO:0016567">
    <property type="term" value="P:protein ubiquitination"/>
    <property type="evidence" value="ECO:0007669"/>
    <property type="project" value="UniProtKB-UniRule"/>
</dbReference>
<dbReference type="PANTHER" id="PTHR21497">
    <property type="entry name" value="UBIQUITIN LIGASE E3 ALPHA-RELATED"/>
    <property type="match status" value="1"/>
</dbReference>
<dbReference type="CDD" id="cd16482">
    <property type="entry name" value="RING-H2_UBR1-like"/>
    <property type="match status" value="1"/>
</dbReference>
<evidence type="ECO:0000256" key="9">
    <source>
        <dbReference type="PROSITE-ProRule" id="PRU00508"/>
    </source>
</evidence>
<dbReference type="FunFam" id="2.10.110.30:FF:000002">
    <property type="entry name" value="Putative e3 ubiquitin-protein ligase ubr3"/>
    <property type="match status" value="1"/>
</dbReference>
<comment type="pathway">
    <text evidence="2 10">Protein modification; protein ubiquitination.</text>
</comment>
<dbReference type="SUPFAM" id="SSF46785">
    <property type="entry name" value="Winged helix' DNA-binding domain"/>
    <property type="match status" value="1"/>
</dbReference>
<evidence type="ECO:0000259" key="12">
    <source>
        <dbReference type="PROSITE" id="PS51157"/>
    </source>
</evidence>
<dbReference type="UniPathway" id="UPA00143"/>
<dbReference type="InterPro" id="IPR003126">
    <property type="entry name" value="Znf_UBR"/>
</dbReference>
<dbReference type="GO" id="GO:0000151">
    <property type="term" value="C:ubiquitin ligase complex"/>
    <property type="evidence" value="ECO:0007669"/>
    <property type="project" value="TreeGrafter"/>
</dbReference>
<evidence type="ECO:0000256" key="8">
    <source>
        <dbReference type="ARBA" id="ARBA00046341"/>
    </source>
</evidence>
<dbReference type="Gene3D" id="1.10.10.2670">
    <property type="entry name" value="E3 ubiquitin-protein ligase"/>
    <property type="match status" value="1"/>
</dbReference>
<dbReference type="EC" id="2.3.2.27" evidence="10"/>
<dbReference type="Gene3D" id="2.10.110.30">
    <property type="match status" value="1"/>
</dbReference>
<keyword evidence="5 10" id="KW-0863">Zinc-finger</keyword>
<organism evidence="13 14">
    <name type="scientific">Rhodotorula taiwanensis</name>
    <dbReference type="NCBI Taxonomy" id="741276"/>
    <lineage>
        <taxon>Eukaryota</taxon>
        <taxon>Fungi</taxon>
        <taxon>Dikarya</taxon>
        <taxon>Basidiomycota</taxon>
        <taxon>Pucciniomycotina</taxon>
        <taxon>Microbotryomycetes</taxon>
        <taxon>Sporidiobolales</taxon>
        <taxon>Sporidiobolaceae</taxon>
        <taxon>Rhodotorula</taxon>
    </lineage>
</organism>
<dbReference type="Pfam" id="PF18995">
    <property type="entry name" value="PRT6_C"/>
    <property type="match status" value="1"/>
</dbReference>
<dbReference type="Gene3D" id="3.30.1390.10">
    <property type="match status" value="1"/>
</dbReference>
<feature type="zinc finger region" description="UBR-type" evidence="9">
    <location>
        <begin position="113"/>
        <end position="190"/>
    </location>
</feature>
<evidence type="ECO:0000313" key="13">
    <source>
        <dbReference type="EMBL" id="POY72384.1"/>
    </source>
</evidence>
<evidence type="ECO:0000256" key="2">
    <source>
        <dbReference type="ARBA" id="ARBA00004906"/>
    </source>
</evidence>
<comment type="function">
    <text evidence="10">Ubiquitin ligase protein which is a component of the N-end rule pathway. Recognizes and binds to proteins bearing specific N-terminal residues that are destabilizing according to the N-end rule, leading to their ubiquitination and subsequent degradation.</text>
</comment>
<dbReference type="GO" id="GO:0061630">
    <property type="term" value="F:ubiquitin protein ligase activity"/>
    <property type="evidence" value="ECO:0007669"/>
    <property type="project" value="UniProtKB-UniRule"/>
</dbReference>
<dbReference type="InterPro" id="IPR014719">
    <property type="entry name" value="Ribosomal_bL12_C/ClpS-like"/>
</dbReference>
<feature type="region of interest" description="Disordered" evidence="11">
    <location>
        <begin position="260"/>
        <end position="287"/>
    </location>
</feature>
<dbReference type="InterPro" id="IPR003769">
    <property type="entry name" value="ClpS_core"/>
</dbReference>
<dbReference type="SMART" id="SM00396">
    <property type="entry name" value="ZnF_UBR1"/>
    <property type="match status" value="1"/>
</dbReference>
<dbReference type="EMBL" id="PJQD01000050">
    <property type="protein sequence ID" value="POY72384.1"/>
    <property type="molecule type" value="Genomic_DNA"/>
</dbReference>
<keyword evidence="4 10" id="KW-0479">Metal-binding</keyword>
<protein>
    <recommendedName>
        <fullName evidence="10">E3 ubiquitin-protein ligase</fullName>
        <ecNumber evidence="10">2.3.2.27</ecNumber>
    </recommendedName>
</protein>
<feature type="compositionally biased region" description="Basic and acidic residues" evidence="11">
    <location>
        <begin position="197"/>
        <end position="221"/>
    </location>
</feature>
<dbReference type="STRING" id="741276.A0A2S5B6H1"/>
<evidence type="ECO:0000313" key="14">
    <source>
        <dbReference type="Proteomes" id="UP000237144"/>
    </source>
</evidence>
<dbReference type="OrthoDB" id="26387at2759"/>
<keyword evidence="14" id="KW-1185">Reference proteome</keyword>
<dbReference type="InterPro" id="IPR044046">
    <property type="entry name" value="E3_ligase_UBR-like_C"/>
</dbReference>
<dbReference type="GO" id="GO:0071596">
    <property type="term" value="P:ubiquitin-dependent protein catabolic process via the N-end rule pathway"/>
    <property type="evidence" value="ECO:0007669"/>
    <property type="project" value="UniProtKB-UniRule"/>
</dbReference>
<keyword evidence="6 10" id="KW-0833">Ubl conjugation pathway</keyword>
<evidence type="ECO:0000256" key="4">
    <source>
        <dbReference type="ARBA" id="ARBA00022723"/>
    </source>
</evidence>
<dbReference type="PROSITE" id="PS51157">
    <property type="entry name" value="ZF_UBR"/>
    <property type="match status" value="1"/>
</dbReference>
<evidence type="ECO:0000256" key="11">
    <source>
        <dbReference type="SAM" id="MobiDB-lite"/>
    </source>
</evidence>
<dbReference type="SUPFAM" id="SSF54736">
    <property type="entry name" value="ClpS-like"/>
    <property type="match status" value="1"/>
</dbReference>
<proteinExistence type="inferred from homology"/>
<dbReference type="Proteomes" id="UP000237144">
    <property type="component" value="Unassembled WGS sequence"/>
</dbReference>
<reference evidence="13 14" key="1">
    <citation type="journal article" date="2018" name="Front. Microbiol.">
        <title>Prospects for Fungal Bioremediation of Acidic Radioactive Waste Sites: Characterization and Genome Sequence of Rhodotorula taiwanensis MD1149.</title>
        <authorList>
            <person name="Tkavc R."/>
            <person name="Matrosova V.Y."/>
            <person name="Grichenko O.E."/>
            <person name="Gostincar C."/>
            <person name="Volpe R.P."/>
            <person name="Klimenkova P."/>
            <person name="Gaidamakova E.K."/>
            <person name="Zhou C.E."/>
            <person name="Stewart B.J."/>
            <person name="Lyman M.G."/>
            <person name="Malfatti S.A."/>
            <person name="Rubinfeld B."/>
            <person name="Courtot M."/>
            <person name="Singh J."/>
            <person name="Dalgard C.L."/>
            <person name="Hamilton T."/>
            <person name="Frey K.G."/>
            <person name="Gunde-Cimerman N."/>
            <person name="Dugan L."/>
            <person name="Daly M.J."/>
        </authorList>
    </citation>
    <scope>NUCLEOTIDE SEQUENCE [LARGE SCALE GENOMIC DNA]</scope>
    <source>
        <strain evidence="13 14">MD1149</strain>
    </source>
</reference>
<evidence type="ECO:0000256" key="10">
    <source>
        <dbReference type="RuleBase" id="RU366018"/>
    </source>
</evidence>
<dbReference type="GO" id="GO:0008270">
    <property type="term" value="F:zinc ion binding"/>
    <property type="evidence" value="ECO:0007669"/>
    <property type="project" value="UniProtKB-UniRule"/>
</dbReference>
<feature type="region of interest" description="Disordered" evidence="11">
    <location>
        <begin position="192"/>
        <end position="221"/>
    </location>
</feature>
<sequence>MSRRYQAATYTVPPLQNRREALHLDPSQLPTYFDSLADISQYDLASIGARTNLKLALYNWALGGVAGGDNAFLQDGDGAVIDAVDDKWTLSAAQSSASSSNSNSSAAPTRTGKPCGHVFKPGESVYRCRDCGVDPTCVLCAVCFRSSGHVEKGHDVTMSVHAGVGAGCCDCGDVEAWKEGCQRDCRYHGPPEAGADEAGRQPDAKGKGKAVDQDEHSGDERVARATARVRETLVAALDWALDVLEHAPDSFTLQSRVEEITGAVPGSPPAPEADEDDGGEARPPPAMTTTTTAAAAFDPTAIGPDSVAAATANVGVGGLTAASVARLLREAAVMNPQLAGPVLADEDGEIILDPNEAQLPPALREILRDLDAAAAQHPEEAGGAEGVEGYDAEGVLLPGTFPGHERFLNGEDDLEDSDAEAHAMRQPLPPPTEGPYATVLWNDERHSFDQVIAQVCRATGSSRQEASDIAVRVDKQGRAIVMICPEPAICLMAARTIRQIGLVTTIRTALDTFREQVAVEICTSFVQDLLRVDVAGERGALGDMIAHVWLDREPGEGAGEKSRFQRWIGVEERLWKIARKTGQEVAVGLVNVSTDVRAELSIQYAEMYTYLVESYLFTDREPENSLIFLGVQLFTTPSVAAMLVERYGIASRILDILYSLFTLQVSPAYNKPEHFILPPDPSKKFVSLVWPHTSKQKRFFQLFSDLEHLLSSPAVQRYVASSTILFEQFTRLFGLFNGLGAQMRAAEVHVEFESDQWVPAFNMVTHVARLARSFGAAFRQADALRYARTLGSALTKVPAPGYEFKFHQVRIGELEYPCVEYDLTKQPVSFHHPQSWFWAELAKHAVGDKLSPGALETIGVEGGLTELLVGEVPPSPPRLTHSVANFLAALEAPVHTVALVSQVRAGLWVRNGFSMKAQHLHYRDYSLRETAWEQDLFFLQTAFVAADPSIVVATLVDRFGLRDLLFKHTIPASAPFEPEQGLSLLDELLGVVIALVSDPTWAAPLAPADTLRRELLHYLALAPTTYSDLLSHVSDRFADDPTIDRILGQIAQFKPPSGSNDQGMYSLLPDLMAEVDINFQHYTRNQRADAEALVKEWEKKRTRSARAIEDIVIVPRPLPVDAARSGPFVALPRAFVSHGMQALIVAALVAGRGVSTEVADGEASIGRTVSSDAVVERALQLCLLAQVEQPEALAAACLEPWSFGSEQHFTLAQLLVDIEEDEQSKGPRAKARYLVDALIERRGVEVASLRKAAPSTEEDKSGVTAEQYLEAKRAAAKARHAAIMQKFQQAQSAFLQKMEGEAGLDDLDGDDEDAAMVESGAEPTMSTSTAPQIDFGSCIVCQEALESTAPFGLLGCIQSSRFIRLTPDDEGEARHTAAPFIEEVLNLPASLDRDMSSSRPYGTASVKANAGDQRTAEDGLAQGFPLSTKAGLHASSCGHMMHLPCFEQYCASAIQRHAAQPDRQHPEELERREFVCPLCKSLGNVILPVESDSTAFVPYSGGFDERPLSEWGQRLADPLELGSLTRLGPDFERRVDKLSTVASVNDPPAAFRPWLAQSSLLTLLPEHFEEAEGRMAGGLLQVVGSLAEEGRLNKPTLTDHLLSYTVATLEVASRGTADPVWEVSQANVHLLQSMTQVLRDLAELMTQSNDSMRVAATSLRQRLGGEFSEGSKYDRLTSLQVNPLSQVIEAAVCAPSAFYHVVSVAFYTHLVSSLVAYYRLAYRVQAFPHAEKESSDDADEASTLAQLRHVFAGNVSPEWSNDDELPVFFARLFAEESSAVAAGLGKHLHAQMTVFLRRVAIIARVLLGAPSEEAIDAFLDDERTEYARLLELLRIPHPSHVLDGLLSRPTSLGGDVDTLGRHVLTLRSRLWAFTRPADELLQRQEITISTFFSSHWPELFPEHPAPYELLGLPKHLDSLLAEILERECQQCGQVPSNPALCLFCGELVCAQMFCCMTDYEDEARGECNEHMWGCGWSVGMYYLVKRNVILTLYSDRGAFITPPYLDSHGEAQMNDRRGRSQFPQSLHRQRYDEVRKIWLTQGIPTYVARKLEATTDHGGWETF</sequence>
<evidence type="ECO:0000256" key="5">
    <source>
        <dbReference type="ARBA" id="ARBA00022771"/>
    </source>
</evidence>
<feature type="region of interest" description="Disordered" evidence="11">
    <location>
        <begin position="1394"/>
        <end position="1413"/>
    </location>
</feature>
<dbReference type="Pfam" id="PF22960">
    <property type="entry name" value="WHD_UBR1"/>
    <property type="match status" value="1"/>
</dbReference>
<accession>A0A2S5B6H1</accession>
<evidence type="ECO:0000256" key="1">
    <source>
        <dbReference type="ARBA" id="ARBA00000900"/>
    </source>
</evidence>
<dbReference type="Pfam" id="PF02207">
    <property type="entry name" value="zf-UBR"/>
    <property type="match status" value="1"/>
</dbReference>
<dbReference type="CDD" id="cd19673">
    <property type="entry name" value="UBR-box_UBR3"/>
    <property type="match status" value="1"/>
</dbReference>
<evidence type="ECO:0000256" key="3">
    <source>
        <dbReference type="ARBA" id="ARBA00022679"/>
    </source>
</evidence>
<dbReference type="InterPro" id="IPR036390">
    <property type="entry name" value="WH_DNA-bd_sf"/>
</dbReference>
<comment type="caution">
    <text evidence="13">The sequence shown here is derived from an EMBL/GenBank/DDBJ whole genome shotgun (WGS) entry which is preliminary data.</text>
</comment>
<keyword evidence="3 10" id="KW-0808">Transferase</keyword>
<comment type="catalytic activity">
    <reaction evidence="1 10">
        <text>S-ubiquitinyl-[E2 ubiquitin-conjugating enzyme]-L-cysteine + [acceptor protein]-L-lysine = [E2 ubiquitin-conjugating enzyme]-L-cysteine + N(6)-ubiquitinyl-[acceptor protein]-L-lysine.</text>
        <dbReference type="EC" id="2.3.2.27"/>
    </reaction>
</comment>
<feature type="domain" description="UBR-type" evidence="12">
    <location>
        <begin position="113"/>
        <end position="190"/>
    </location>
</feature>
<name>A0A2S5B6H1_9BASI</name>
<dbReference type="PANTHER" id="PTHR21497:SF24">
    <property type="entry name" value="E3 UBIQUITIN-PROTEIN LIGASE UBR1"/>
    <property type="match status" value="1"/>
</dbReference>
<gene>
    <name evidence="13" type="ORF">BMF94_4688</name>
</gene>
<dbReference type="InterPro" id="IPR055194">
    <property type="entry name" value="UBR1-like_WH"/>
</dbReference>
<keyword evidence="7 10" id="KW-0862">Zinc</keyword>
<evidence type="ECO:0000256" key="6">
    <source>
        <dbReference type="ARBA" id="ARBA00022786"/>
    </source>
</evidence>
<dbReference type="Pfam" id="PF02617">
    <property type="entry name" value="ClpS"/>
    <property type="match status" value="1"/>
</dbReference>
<dbReference type="InterPro" id="IPR039164">
    <property type="entry name" value="UBR1-like"/>
</dbReference>
<comment type="similarity">
    <text evidence="8 10">Belongs to the E3 ubiquitin-protein ligase UBR1-like family.</text>
</comment>
<dbReference type="InterPro" id="IPR042065">
    <property type="entry name" value="E3_ELL-like"/>
</dbReference>
<evidence type="ECO:0000256" key="7">
    <source>
        <dbReference type="ARBA" id="ARBA00022833"/>
    </source>
</evidence>